<dbReference type="PANTHER" id="PTHR37534">
    <property type="entry name" value="TRANSCRIPTIONAL ACTIVATOR PROTEIN UGA3"/>
    <property type="match status" value="1"/>
</dbReference>
<evidence type="ECO:0000256" key="4">
    <source>
        <dbReference type="ARBA" id="ARBA00023163"/>
    </source>
</evidence>
<reference evidence="8" key="1">
    <citation type="journal article" date="2017" name="Genome Biol.">
        <title>Comparative genomics reveals high biological diversity and specific adaptations in the industrially and medically important fungal genus Aspergillus.</title>
        <authorList>
            <person name="de Vries R.P."/>
            <person name="Riley R."/>
            <person name="Wiebenga A."/>
            <person name="Aguilar-Osorio G."/>
            <person name="Amillis S."/>
            <person name="Uchima C.A."/>
            <person name="Anderluh G."/>
            <person name="Asadollahi M."/>
            <person name="Askin M."/>
            <person name="Barry K."/>
            <person name="Battaglia E."/>
            <person name="Bayram O."/>
            <person name="Benocci T."/>
            <person name="Braus-Stromeyer S.A."/>
            <person name="Caldana C."/>
            <person name="Canovas D."/>
            <person name="Cerqueira G.C."/>
            <person name="Chen F."/>
            <person name="Chen W."/>
            <person name="Choi C."/>
            <person name="Clum A."/>
            <person name="Dos Santos R.A."/>
            <person name="Damasio A.R."/>
            <person name="Diallinas G."/>
            <person name="Emri T."/>
            <person name="Fekete E."/>
            <person name="Flipphi M."/>
            <person name="Freyberg S."/>
            <person name="Gallo A."/>
            <person name="Gournas C."/>
            <person name="Habgood R."/>
            <person name="Hainaut M."/>
            <person name="Harispe M.L."/>
            <person name="Henrissat B."/>
            <person name="Hilden K.S."/>
            <person name="Hope R."/>
            <person name="Hossain A."/>
            <person name="Karabika E."/>
            <person name="Karaffa L."/>
            <person name="Karanyi Z."/>
            <person name="Krasevec N."/>
            <person name="Kuo A."/>
            <person name="Kusch H."/>
            <person name="LaButti K."/>
            <person name="Lagendijk E.L."/>
            <person name="Lapidus A."/>
            <person name="Levasseur A."/>
            <person name="Lindquist E."/>
            <person name="Lipzen A."/>
            <person name="Logrieco A.F."/>
            <person name="MacCabe A."/>
            <person name="Maekelae M.R."/>
            <person name="Malavazi I."/>
            <person name="Melin P."/>
            <person name="Meyer V."/>
            <person name="Mielnichuk N."/>
            <person name="Miskei M."/>
            <person name="Molnar A.P."/>
            <person name="Mule G."/>
            <person name="Ngan C.Y."/>
            <person name="Orejas M."/>
            <person name="Orosz E."/>
            <person name="Ouedraogo J.P."/>
            <person name="Overkamp K.M."/>
            <person name="Park H.-S."/>
            <person name="Perrone G."/>
            <person name="Piumi F."/>
            <person name="Punt P.J."/>
            <person name="Ram A.F."/>
            <person name="Ramon A."/>
            <person name="Rauscher S."/>
            <person name="Record E."/>
            <person name="Riano-Pachon D.M."/>
            <person name="Robert V."/>
            <person name="Roehrig J."/>
            <person name="Ruller R."/>
            <person name="Salamov A."/>
            <person name="Salih N.S."/>
            <person name="Samson R.A."/>
            <person name="Sandor E."/>
            <person name="Sanguinetti M."/>
            <person name="Schuetze T."/>
            <person name="Sepcic K."/>
            <person name="Shelest E."/>
            <person name="Sherlock G."/>
            <person name="Sophianopoulou V."/>
            <person name="Squina F.M."/>
            <person name="Sun H."/>
            <person name="Susca A."/>
            <person name="Todd R.B."/>
            <person name="Tsang A."/>
            <person name="Unkles S.E."/>
            <person name="van de Wiele N."/>
            <person name="van Rossen-Uffink D."/>
            <person name="Oliveira J.V."/>
            <person name="Vesth T.C."/>
            <person name="Visser J."/>
            <person name="Yu J.-H."/>
            <person name="Zhou M."/>
            <person name="Andersen M.R."/>
            <person name="Archer D.B."/>
            <person name="Baker S.E."/>
            <person name="Benoit I."/>
            <person name="Brakhage A.A."/>
            <person name="Braus G.H."/>
            <person name="Fischer R."/>
            <person name="Frisvad J.C."/>
            <person name="Goldman G.H."/>
            <person name="Houbraken J."/>
            <person name="Oakley B."/>
            <person name="Pocsi I."/>
            <person name="Scazzocchio C."/>
            <person name="Seiboth B."/>
            <person name="vanKuyk P.A."/>
            <person name="Wortman J."/>
            <person name="Dyer P.S."/>
            <person name="Grigoriev I.V."/>
        </authorList>
    </citation>
    <scope>NUCLEOTIDE SEQUENCE [LARGE SCALE GENOMIC DNA]</scope>
    <source>
        <strain evidence="8">CBS 106.47</strain>
    </source>
</reference>
<dbReference type="OrthoDB" id="5130013at2759"/>
<dbReference type="SUPFAM" id="SSF57701">
    <property type="entry name" value="Zn2/Cys6 DNA-binding domain"/>
    <property type="match status" value="1"/>
</dbReference>
<name>A0A1M3T1S1_ASPLC</name>
<proteinExistence type="predicted"/>
<dbReference type="GO" id="GO:0005634">
    <property type="term" value="C:nucleus"/>
    <property type="evidence" value="ECO:0007669"/>
    <property type="project" value="UniProtKB-SubCell"/>
</dbReference>
<evidence type="ECO:0000256" key="5">
    <source>
        <dbReference type="ARBA" id="ARBA00023242"/>
    </source>
</evidence>
<dbReference type="GO" id="GO:0000981">
    <property type="term" value="F:DNA-binding transcription factor activity, RNA polymerase II-specific"/>
    <property type="evidence" value="ECO:0007669"/>
    <property type="project" value="InterPro"/>
</dbReference>
<keyword evidence="4" id="KW-0804">Transcription</keyword>
<evidence type="ECO:0000313" key="7">
    <source>
        <dbReference type="EMBL" id="OJZ80666.1"/>
    </source>
</evidence>
<dbReference type="PROSITE" id="PS50048">
    <property type="entry name" value="ZN2_CY6_FUNGAL_2"/>
    <property type="match status" value="1"/>
</dbReference>
<dbReference type="VEuPathDB" id="FungiDB:ASPFODRAFT_65661"/>
<evidence type="ECO:0000256" key="2">
    <source>
        <dbReference type="ARBA" id="ARBA00023015"/>
    </source>
</evidence>
<dbReference type="InterPro" id="IPR036864">
    <property type="entry name" value="Zn2-C6_fun-type_DNA-bd_sf"/>
</dbReference>
<sequence length="522" mass="58572">MLTSCYTCRRRHVECQMTLPPCKKCLKAGLECLQKRPLRWVDGPAFRNKLRTSQAHRLYQPSTFNKATDEVFSLCDSGLAAPTFEAIAPGKRNGQSTVSHNRGHSSIHISIPPSLKDPAFGSLDEASMYYLNYYSRCVCKLFVMFDSQRNPLRQLIPAALDNPILTASVMALSARHMANGQQLDCERQDGDHATRFQAHPDGLMYKQKAIRGLIQALNDPVPKSRDVLVLSAFILIFLDLLESGRDQWKSHLGGIKQLVHDMHAAGTSQNLEATIEGMREFILGQIYLIETLGATFSGRKLLSGADMSLAAPLQMSIDRAYIGCPQYLLSAVRLFSTARDRLSGPRHLITPETYSLLQSVTSLLDSANSFDCYDWANQTLRGSSVTSTTQGVQPLEHLARAYKFATLIYGWRICDALTGNNTPLSDLVTGLVHEVHILRRDEALFKCILWPLFIAGLESEDQAQRSQVREFLDSFWFETKCINVINAVTILERFWVDPSEVEDASCSWIFRMGQVEGDWLLI</sequence>
<dbReference type="GO" id="GO:0045944">
    <property type="term" value="P:positive regulation of transcription by RNA polymerase II"/>
    <property type="evidence" value="ECO:0007669"/>
    <property type="project" value="TreeGrafter"/>
</dbReference>
<dbReference type="PANTHER" id="PTHR37534:SF8">
    <property type="entry name" value="ZN(II)2CYS6 TRANSCRIPTION FACTOR (EUROFUNG)"/>
    <property type="match status" value="1"/>
</dbReference>
<feature type="domain" description="Zn(2)-C6 fungal-type" evidence="6">
    <location>
        <begin position="4"/>
        <end position="32"/>
    </location>
</feature>
<evidence type="ECO:0000256" key="1">
    <source>
        <dbReference type="ARBA" id="ARBA00004123"/>
    </source>
</evidence>
<keyword evidence="2" id="KW-0805">Transcription regulation</keyword>
<dbReference type="SMART" id="SM00066">
    <property type="entry name" value="GAL4"/>
    <property type="match status" value="1"/>
</dbReference>
<dbReference type="CDD" id="cd00067">
    <property type="entry name" value="GAL4"/>
    <property type="match status" value="1"/>
</dbReference>
<dbReference type="Gene3D" id="4.10.240.10">
    <property type="entry name" value="Zn(2)-C6 fungal-type DNA-binding domain"/>
    <property type="match status" value="1"/>
</dbReference>
<evidence type="ECO:0000259" key="6">
    <source>
        <dbReference type="PROSITE" id="PS50048"/>
    </source>
</evidence>
<evidence type="ECO:0000256" key="3">
    <source>
        <dbReference type="ARBA" id="ARBA00023125"/>
    </source>
</evidence>
<dbReference type="Proteomes" id="UP000184063">
    <property type="component" value="Unassembled WGS sequence"/>
</dbReference>
<dbReference type="AlphaFoldDB" id="A0A1M3T1S1"/>
<dbReference type="Pfam" id="PF00172">
    <property type="entry name" value="Zn_clus"/>
    <property type="match status" value="1"/>
</dbReference>
<organism evidence="7 8">
    <name type="scientific">Aspergillus luchuensis (strain CBS 106.47)</name>
    <dbReference type="NCBI Taxonomy" id="1137211"/>
    <lineage>
        <taxon>Eukaryota</taxon>
        <taxon>Fungi</taxon>
        <taxon>Dikarya</taxon>
        <taxon>Ascomycota</taxon>
        <taxon>Pezizomycotina</taxon>
        <taxon>Eurotiomycetes</taxon>
        <taxon>Eurotiomycetidae</taxon>
        <taxon>Eurotiales</taxon>
        <taxon>Aspergillaceae</taxon>
        <taxon>Aspergillus</taxon>
        <taxon>Aspergillus subgen. Circumdati</taxon>
    </lineage>
</organism>
<dbReference type="PROSITE" id="PS00463">
    <property type="entry name" value="ZN2_CY6_FUNGAL_1"/>
    <property type="match status" value="1"/>
</dbReference>
<gene>
    <name evidence="7" type="ORF">ASPFODRAFT_65661</name>
</gene>
<dbReference type="InterPro" id="IPR001138">
    <property type="entry name" value="Zn2Cys6_DnaBD"/>
</dbReference>
<dbReference type="GO" id="GO:0000976">
    <property type="term" value="F:transcription cis-regulatory region binding"/>
    <property type="evidence" value="ECO:0007669"/>
    <property type="project" value="TreeGrafter"/>
</dbReference>
<dbReference type="Pfam" id="PF11951">
    <property type="entry name" value="Fungal_trans_2"/>
    <property type="match status" value="1"/>
</dbReference>
<dbReference type="GO" id="GO:0008270">
    <property type="term" value="F:zinc ion binding"/>
    <property type="evidence" value="ECO:0007669"/>
    <property type="project" value="InterPro"/>
</dbReference>
<comment type="subcellular location">
    <subcellularLocation>
        <location evidence="1">Nucleus</location>
    </subcellularLocation>
</comment>
<keyword evidence="5" id="KW-0539">Nucleus</keyword>
<protein>
    <recommendedName>
        <fullName evidence="6">Zn(2)-C6 fungal-type domain-containing protein</fullName>
    </recommendedName>
</protein>
<dbReference type="EMBL" id="KV878253">
    <property type="protein sequence ID" value="OJZ80666.1"/>
    <property type="molecule type" value="Genomic_DNA"/>
</dbReference>
<keyword evidence="3" id="KW-0238">DNA-binding</keyword>
<dbReference type="InterPro" id="IPR021858">
    <property type="entry name" value="Fun_TF"/>
</dbReference>
<accession>A0A1M3T1S1</accession>
<evidence type="ECO:0000313" key="8">
    <source>
        <dbReference type="Proteomes" id="UP000184063"/>
    </source>
</evidence>